<reference evidence="1 2" key="1">
    <citation type="submission" date="2019-11" db="EMBL/GenBank/DDBJ databases">
        <title>Whole-genome sequence of Rhodoplanes serenus DSM 18633, type strain.</title>
        <authorList>
            <person name="Kyndt J.A."/>
            <person name="Meyer T.E."/>
        </authorList>
    </citation>
    <scope>NUCLEOTIDE SEQUENCE [LARGE SCALE GENOMIC DNA]</scope>
    <source>
        <strain evidence="1 2">DSM 18633</strain>
    </source>
</reference>
<gene>
    <name evidence="1" type="ORF">GJ689_19335</name>
</gene>
<accession>A0A9X4XRI1</accession>
<evidence type="ECO:0000313" key="1">
    <source>
        <dbReference type="EMBL" id="MTW18359.1"/>
    </source>
</evidence>
<proteinExistence type="predicted"/>
<dbReference type="Proteomes" id="UP000438991">
    <property type="component" value="Unassembled WGS sequence"/>
</dbReference>
<protein>
    <submittedName>
        <fullName evidence="1">Uncharacterized protein</fullName>
    </submittedName>
</protein>
<comment type="caution">
    <text evidence="1">The sequence shown here is derived from an EMBL/GenBank/DDBJ whole genome shotgun (WGS) entry which is preliminary data.</text>
</comment>
<dbReference type="AlphaFoldDB" id="A0A9X4XRI1"/>
<sequence length="182" mass="20828">MAAESEFVELAYAAAKQVLQPPVTIERGAALLYQITVDNKLETTVDPKKPKRGYSAFQTDLCVFEERNGIKLPRVALEFKAGISTHDVLTYSAKARKHKQVYPYLRYGVVVSNEAVVPHRFFIHNEALDFFAALKNTKHMDLGDFFSRLLKREVATSKRMEKISFGEHPQFFRSEIEDSLRD</sequence>
<dbReference type="EMBL" id="WNKV01000016">
    <property type="protein sequence ID" value="MTW18359.1"/>
    <property type="molecule type" value="Genomic_DNA"/>
</dbReference>
<evidence type="ECO:0000313" key="2">
    <source>
        <dbReference type="Proteomes" id="UP000438991"/>
    </source>
</evidence>
<name>A0A9X4XRI1_9BRAD</name>
<organism evidence="1 2">
    <name type="scientific">Rhodoplanes serenus</name>
    <dbReference type="NCBI Taxonomy" id="200615"/>
    <lineage>
        <taxon>Bacteria</taxon>
        <taxon>Pseudomonadati</taxon>
        <taxon>Pseudomonadota</taxon>
        <taxon>Alphaproteobacteria</taxon>
        <taxon>Hyphomicrobiales</taxon>
        <taxon>Nitrobacteraceae</taxon>
        <taxon>Rhodoplanes</taxon>
    </lineage>
</organism>
<dbReference type="RefSeq" id="WP_155480816.1">
    <property type="nucleotide sequence ID" value="NZ_WNKV01000016.1"/>
</dbReference>